<keyword evidence="2" id="KW-1185">Reference proteome</keyword>
<reference evidence="1" key="2">
    <citation type="submission" date="2020-08" db="EMBL/GenBank/DDBJ databases">
        <title>Plant Genome Project.</title>
        <authorList>
            <person name="Zhang R.-G."/>
        </authorList>
    </citation>
    <scope>NUCLEOTIDE SEQUENCE</scope>
    <source>
        <strain evidence="1">Huo1</strain>
        <tissue evidence="1">Leaf</tissue>
    </source>
</reference>
<comment type="caution">
    <text evidence="1">The sequence shown here is derived from an EMBL/GenBank/DDBJ whole genome shotgun (WGS) entry which is preliminary data.</text>
</comment>
<evidence type="ECO:0000313" key="1">
    <source>
        <dbReference type="EMBL" id="KAG6389397.1"/>
    </source>
</evidence>
<dbReference type="Proteomes" id="UP000298416">
    <property type="component" value="Unassembled WGS sequence"/>
</dbReference>
<organism evidence="1">
    <name type="scientific">Salvia splendens</name>
    <name type="common">Scarlet sage</name>
    <dbReference type="NCBI Taxonomy" id="180675"/>
    <lineage>
        <taxon>Eukaryota</taxon>
        <taxon>Viridiplantae</taxon>
        <taxon>Streptophyta</taxon>
        <taxon>Embryophyta</taxon>
        <taxon>Tracheophyta</taxon>
        <taxon>Spermatophyta</taxon>
        <taxon>Magnoliopsida</taxon>
        <taxon>eudicotyledons</taxon>
        <taxon>Gunneridae</taxon>
        <taxon>Pentapetalae</taxon>
        <taxon>asterids</taxon>
        <taxon>lamiids</taxon>
        <taxon>Lamiales</taxon>
        <taxon>Lamiaceae</taxon>
        <taxon>Nepetoideae</taxon>
        <taxon>Mentheae</taxon>
        <taxon>Salviinae</taxon>
        <taxon>Salvia</taxon>
        <taxon>Salvia subgen. Calosphace</taxon>
        <taxon>core Calosphace</taxon>
    </lineage>
</organism>
<dbReference type="AlphaFoldDB" id="A0A8X8Z248"/>
<proteinExistence type="predicted"/>
<dbReference type="EMBL" id="PNBA02000020">
    <property type="protein sequence ID" value="KAG6389397.1"/>
    <property type="molecule type" value="Genomic_DNA"/>
</dbReference>
<name>A0A8X8Z248_SALSN</name>
<accession>A0A8X8Z248</accession>
<evidence type="ECO:0000313" key="2">
    <source>
        <dbReference type="Proteomes" id="UP000298416"/>
    </source>
</evidence>
<dbReference type="PANTHER" id="PTHR46250">
    <property type="entry name" value="MYB/SANT-LIKE DNA-BINDING DOMAIN PROTEIN-RELATED"/>
    <property type="match status" value="1"/>
</dbReference>
<gene>
    <name evidence="1" type="ORF">SASPL_150865</name>
</gene>
<sequence>MSEAQAYAPSRSQNRRSSFRRCDRPRRSWSDREEVVLISCLKDPERMEVGQWLSRWIRAQDRGMITLFCHAFTCAYVHSFLFLRQDTNALTMRHKAWPYWDDWKIIFGKDRATSGTSEGMPLDQGNKAKLIKLVQKAKKAKNRSNPPTQMMFWMTTAPQSGGQNVAVNTHAHVPKKMKGKCKTSDDDSRLLNLFGNLHVDTNARLDKLTARIGYEMDLRQARKEIFRHLGDIPELTENQCYDLCDIIGKENSRLEILKGLPDASKPGYVRRLMEKEPLT</sequence>
<protein>
    <submittedName>
        <fullName evidence="1">Uncharacterized protein</fullName>
    </submittedName>
</protein>
<reference evidence="1" key="1">
    <citation type="submission" date="2018-01" db="EMBL/GenBank/DDBJ databases">
        <authorList>
            <person name="Mao J.F."/>
        </authorList>
    </citation>
    <scope>NUCLEOTIDE SEQUENCE</scope>
    <source>
        <strain evidence="1">Huo1</strain>
        <tissue evidence="1">Leaf</tissue>
    </source>
</reference>